<dbReference type="OrthoDB" id="9111355at2"/>
<dbReference type="Pfam" id="PF13468">
    <property type="entry name" value="Glyoxalase_3"/>
    <property type="match status" value="1"/>
</dbReference>
<reference evidence="3" key="1">
    <citation type="submission" date="2015-07" db="EMBL/GenBank/DDBJ databases">
        <title>Fjat-10036 dsm4.</title>
        <authorList>
            <person name="Liu B."/>
            <person name="Wang J."/>
            <person name="Zhu Y."/>
            <person name="Liu G."/>
            <person name="Chen Q."/>
            <person name="Chen Z."/>
            <person name="Lan J."/>
            <person name="Che J."/>
            <person name="Ge C."/>
            <person name="Shi H."/>
            <person name="Pan Z."/>
            <person name="Liu X."/>
        </authorList>
    </citation>
    <scope>NUCLEOTIDE SEQUENCE [LARGE SCALE GENOMIC DNA]</scope>
    <source>
        <strain evidence="3">DSM 4</strain>
    </source>
</reference>
<dbReference type="InterPro" id="IPR029068">
    <property type="entry name" value="Glyas_Bleomycin-R_OHBP_Dase"/>
</dbReference>
<dbReference type="SUPFAM" id="SSF54593">
    <property type="entry name" value="Glyoxalase/Bleomycin resistance protein/Dihydroxybiphenyl dioxygenase"/>
    <property type="match status" value="1"/>
</dbReference>
<dbReference type="RefSeq" id="WP_053435807.1">
    <property type="nucleotide sequence ID" value="NZ_LGUF01000007.1"/>
</dbReference>
<evidence type="ECO:0000259" key="1">
    <source>
        <dbReference type="PROSITE" id="PS51819"/>
    </source>
</evidence>
<evidence type="ECO:0000313" key="3">
    <source>
        <dbReference type="Proteomes" id="UP000037109"/>
    </source>
</evidence>
<dbReference type="AlphaFoldDB" id="A0A0M0GG22"/>
<organism evidence="2 3">
    <name type="scientific">Sporosarcina globispora</name>
    <name type="common">Bacillus globisporus</name>
    <dbReference type="NCBI Taxonomy" id="1459"/>
    <lineage>
        <taxon>Bacteria</taxon>
        <taxon>Bacillati</taxon>
        <taxon>Bacillota</taxon>
        <taxon>Bacilli</taxon>
        <taxon>Bacillales</taxon>
        <taxon>Caryophanaceae</taxon>
        <taxon>Sporosarcina</taxon>
    </lineage>
</organism>
<dbReference type="InterPro" id="IPR037523">
    <property type="entry name" value="VOC_core"/>
</dbReference>
<protein>
    <recommendedName>
        <fullName evidence="1">VOC domain-containing protein</fullName>
    </recommendedName>
</protein>
<dbReference type="PANTHER" id="PTHR40265:SF1">
    <property type="entry name" value="GLYOXALASE-LIKE DOMAIN-CONTAINING PROTEIN"/>
    <property type="match status" value="1"/>
</dbReference>
<dbReference type="STRING" id="1459.AF332_17525"/>
<gene>
    <name evidence="2" type="ORF">AF332_17525</name>
</gene>
<evidence type="ECO:0000313" key="2">
    <source>
        <dbReference type="EMBL" id="KON88432.1"/>
    </source>
</evidence>
<sequence>MNLLLDHLVHFIKGNPAEAVAKWRNFGYKAVFGGKHENWGTYNSLLYIGHSYLEFLSIEKKHIAADAENPLIKQLTEELPLGEGIGQICFRTSNIEELQVELVRKGFETLPIFEGSRMRQDGSILSWKMLFFKENPGYKYPFFIDWGAEDDRRFEELGNLGFIDENLENKKIEAVFIASNDCEKSAEAWKAIMPISMVDVYMWSDGNEKRASVGIGSVKIIFCQPLQDEGRTMEVLKKRGEKPFAVQFSPGLEKEITLFEADYF</sequence>
<name>A0A0M0GG22_SPOGL</name>
<dbReference type="PATRIC" id="fig|1459.3.peg.3838"/>
<keyword evidence="3" id="KW-1185">Reference proteome</keyword>
<dbReference type="PANTHER" id="PTHR40265">
    <property type="entry name" value="BLL2707 PROTEIN"/>
    <property type="match status" value="1"/>
</dbReference>
<comment type="caution">
    <text evidence="2">The sequence shown here is derived from an EMBL/GenBank/DDBJ whole genome shotgun (WGS) entry which is preliminary data.</text>
</comment>
<dbReference type="InterPro" id="IPR025870">
    <property type="entry name" value="Glyoxalase-like_dom"/>
</dbReference>
<accession>A0A0M0GG22</accession>
<dbReference type="PROSITE" id="PS51819">
    <property type="entry name" value="VOC"/>
    <property type="match status" value="1"/>
</dbReference>
<dbReference type="Gene3D" id="3.10.180.10">
    <property type="entry name" value="2,3-Dihydroxybiphenyl 1,2-Dioxygenase, domain 1"/>
    <property type="match status" value="1"/>
</dbReference>
<feature type="domain" description="VOC" evidence="1">
    <location>
        <begin position="4"/>
        <end position="145"/>
    </location>
</feature>
<dbReference type="EMBL" id="LGUF01000007">
    <property type="protein sequence ID" value="KON88432.1"/>
    <property type="molecule type" value="Genomic_DNA"/>
</dbReference>
<dbReference type="Proteomes" id="UP000037109">
    <property type="component" value="Unassembled WGS sequence"/>
</dbReference>
<proteinExistence type="predicted"/>